<evidence type="ECO:0000256" key="2">
    <source>
        <dbReference type="ARBA" id="ARBA00022801"/>
    </source>
</evidence>
<dbReference type="eggNOG" id="KOG2112">
    <property type="taxonomic scope" value="Eukaryota"/>
</dbReference>
<dbReference type="InParanoid" id="B7G4G0"/>
<dbReference type="HOGENOM" id="CLU_049413_3_8_1"/>
<dbReference type="RefSeq" id="XP_002181908.1">
    <property type="nucleotide sequence ID" value="XM_002181872.1"/>
</dbReference>
<accession>B7G4G0</accession>
<dbReference type="PANTHER" id="PTHR10655">
    <property type="entry name" value="LYSOPHOSPHOLIPASE-RELATED"/>
    <property type="match status" value="1"/>
</dbReference>
<organism evidence="4 5">
    <name type="scientific">Phaeodactylum tricornutum (strain CCAP 1055/1)</name>
    <dbReference type="NCBI Taxonomy" id="556484"/>
    <lineage>
        <taxon>Eukaryota</taxon>
        <taxon>Sar</taxon>
        <taxon>Stramenopiles</taxon>
        <taxon>Ochrophyta</taxon>
        <taxon>Bacillariophyta</taxon>
        <taxon>Bacillariophyceae</taxon>
        <taxon>Bacillariophycidae</taxon>
        <taxon>Naviculales</taxon>
        <taxon>Phaeodactylaceae</taxon>
        <taxon>Phaeodactylum</taxon>
    </lineage>
</organism>
<dbReference type="PANTHER" id="PTHR10655:SF17">
    <property type="entry name" value="LYSOPHOSPHOLIPASE-LIKE PROTEIN 1"/>
    <property type="match status" value="1"/>
</dbReference>
<evidence type="ECO:0000256" key="1">
    <source>
        <dbReference type="ARBA" id="ARBA00006499"/>
    </source>
</evidence>
<gene>
    <name evidence="4" type="ORF">PHATRDRAFT_52268</name>
</gene>
<dbReference type="GO" id="GO:0008474">
    <property type="term" value="F:palmitoyl-(protein) hydrolase activity"/>
    <property type="evidence" value="ECO:0007669"/>
    <property type="project" value="TreeGrafter"/>
</dbReference>
<reference evidence="5" key="2">
    <citation type="submission" date="2008-08" db="EMBL/GenBank/DDBJ databases">
        <authorList>
            <consortium name="Diatom Consortium"/>
            <person name="Grigoriev I."/>
            <person name="Grimwood J."/>
            <person name="Kuo A."/>
            <person name="Otillar R.P."/>
            <person name="Salamov A."/>
            <person name="Detter J.C."/>
            <person name="Lindquist E."/>
            <person name="Shapiro H."/>
            <person name="Lucas S."/>
            <person name="Glavina del Rio T."/>
            <person name="Pitluck S."/>
            <person name="Rokhsar D."/>
            <person name="Bowler C."/>
        </authorList>
    </citation>
    <scope>GENOME REANNOTATION</scope>
    <source>
        <strain evidence="5">CCAP 1055/1</strain>
    </source>
</reference>
<keyword evidence="5" id="KW-1185">Reference proteome</keyword>
<dbReference type="SUPFAM" id="SSF53474">
    <property type="entry name" value="alpha/beta-Hydrolases"/>
    <property type="match status" value="1"/>
</dbReference>
<dbReference type="InterPro" id="IPR003140">
    <property type="entry name" value="PLipase/COase/thioEstase"/>
</dbReference>
<dbReference type="PaxDb" id="2850-Phatr52268"/>
<protein>
    <submittedName>
        <fullName evidence="4">Lysophospholipase</fullName>
    </submittedName>
</protein>
<dbReference type="KEGG" id="pti:PHATRDRAFT_52268"/>
<sequence length="209" mass="22651">QSALVVISHGLGDSAEGFADVAETLAMQMPHVKFVLPTAPTQPVTMNMGMSMPSWYDIVGLDERANENCKGIEISRTRITSILEEEHANTGLPYRRMVLAGFSQGGALSLYTGLQLKAEQKLAAVIVMSGYLPAAKTFAVTTGLESVPVLHCHGTQDPVVQFSMAAKSKQRVLEKGGQQYELKSYPIPHTVSPAEINDVLKFLQKQLPP</sequence>
<reference evidence="4 5" key="1">
    <citation type="journal article" date="2008" name="Nature">
        <title>The Phaeodactylum genome reveals the evolutionary history of diatom genomes.</title>
        <authorList>
            <person name="Bowler C."/>
            <person name="Allen A.E."/>
            <person name="Badger J.H."/>
            <person name="Grimwood J."/>
            <person name="Jabbari K."/>
            <person name="Kuo A."/>
            <person name="Maheswari U."/>
            <person name="Martens C."/>
            <person name="Maumus F."/>
            <person name="Otillar R.P."/>
            <person name="Rayko E."/>
            <person name="Salamov A."/>
            <person name="Vandepoele K."/>
            <person name="Beszteri B."/>
            <person name="Gruber A."/>
            <person name="Heijde M."/>
            <person name="Katinka M."/>
            <person name="Mock T."/>
            <person name="Valentin K."/>
            <person name="Verret F."/>
            <person name="Berges J.A."/>
            <person name="Brownlee C."/>
            <person name="Cadoret J.P."/>
            <person name="Chiovitti A."/>
            <person name="Choi C.J."/>
            <person name="Coesel S."/>
            <person name="De Martino A."/>
            <person name="Detter J.C."/>
            <person name="Durkin C."/>
            <person name="Falciatore A."/>
            <person name="Fournet J."/>
            <person name="Haruta M."/>
            <person name="Huysman M.J."/>
            <person name="Jenkins B.D."/>
            <person name="Jiroutova K."/>
            <person name="Jorgensen R.E."/>
            <person name="Joubert Y."/>
            <person name="Kaplan A."/>
            <person name="Kroger N."/>
            <person name="Kroth P.G."/>
            <person name="La Roche J."/>
            <person name="Lindquist E."/>
            <person name="Lommer M."/>
            <person name="Martin-Jezequel V."/>
            <person name="Lopez P.J."/>
            <person name="Lucas S."/>
            <person name="Mangogna M."/>
            <person name="McGinnis K."/>
            <person name="Medlin L.K."/>
            <person name="Montsant A."/>
            <person name="Oudot-Le Secq M.P."/>
            <person name="Napoli C."/>
            <person name="Obornik M."/>
            <person name="Parker M.S."/>
            <person name="Petit J.L."/>
            <person name="Porcel B.M."/>
            <person name="Poulsen N."/>
            <person name="Robison M."/>
            <person name="Rychlewski L."/>
            <person name="Rynearson T.A."/>
            <person name="Schmutz J."/>
            <person name="Shapiro H."/>
            <person name="Siaut M."/>
            <person name="Stanley M."/>
            <person name="Sussman M.R."/>
            <person name="Taylor A.R."/>
            <person name="Vardi A."/>
            <person name="von Dassow P."/>
            <person name="Vyverman W."/>
            <person name="Willis A."/>
            <person name="Wyrwicz L.S."/>
            <person name="Rokhsar D.S."/>
            <person name="Weissenbach J."/>
            <person name="Armbrust E.V."/>
            <person name="Green B.R."/>
            <person name="Van de Peer Y."/>
            <person name="Grigoriev I.V."/>
        </authorList>
    </citation>
    <scope>NUCLEOTIDE SEQUENCE [LARGE SCALE GENOMIC DNA]</scope>
    <source>
        <strain evidence="4 5">CCAP 1055/1</strain>
    </source>
</reference>
<evidence type="ECO:0000259" key="3">
    <source>
        <dbReference type="Pfam" id="PF02230"/>
    </source>
</evidence>
<dbReference type="AlphaFoldDB" id="B7G4G0"/>
<dbReference type="GO" id="GO:0005737">
    <property type="term" value="C:cytoplasm"/>
    <property type="evidence" value="ECO:0007669"/>
    <property type="project" value="TreeGrafter"/>
</dbReference>
<dbReference type="GO" id="GO:0052689">
    <property type="term" value="F:carboxylic ester hydrolase activity"/>
    <property type="evidence" value="ECO:0007669"/>
    <property type="project" value="TreeGrafter"/>
</dbReference>
<feature type="non-terminal residue" evidence="4">
    <location>
        <position position="1"/>
    </location>
</feature>
<dbReference type="EMBL" id="CM000616">
    <property type="protein sequence ID" value="EEC46448.1"/>
    <property type="molecule type" value="Genomic_DNA"/>
</dbReference>
<keyword evidence="2" id="KW-0378">Hydrolase</keyword>
<proteinExistence type="inferred from homology"/>
<dbReference type="InterPro" id="IPR050565">
    <property type="entry name" value="LYPA1-2/EST-like"/>
</dbReference>
<dbReference type="Pfam" id="PF02230">
    <property type="entry name" value="Abhydrolase_2"/>
    <property type="match status" value="1"/>
</dbReference>
<evidence type="ECO:0000313" key="4">
    <source>
        <dbReference type="EMBL" id="EEC46448.1"/>
    </source>
</evidence>
<dbReference type="OrthoDB" id="2418081at2759"/>
<name>B7G4G0_PHATC</name>
<evidence type="ECO:0000313" key="5">
    <source>
        <dbReference type="Proteomes" id="UP000000759"/>
    </source>
</evidence>
<comment type="similarity">
    <text evidence="1">Belongs to the AB hydrolase superfamily. AB hydrolase 2 family.</text>
</comment>
<dbReference type="Proteomes" id="UP000000759">
    <property type="component" value="Chromosome 14"/>
</dbReference>
<dbReference type="STRING" id="556484.B7G4G0"/>
<dbReference type="GeneID" id="7202851"/>
<feature type="non-terminal residue" evidence="4">
    <location>
        <position position="209"/>
    </location>
</feature>
<dbReference type="Gene3D" id="3.40.50.1820">
    <property type="entry name" value="alpha/beta hydrolase"/>
    <property type="match status" value="1"/>
</dbReference>
<feature type="domain" description="Phospholipase/carboxylesterase/thioesterase" evidence="3">
    <location>
        <begin position="2"/>
        <end position="206"/>
    </location>
</feature>
<dbReference type="InterPro" id="IPR029058">
    <property type="entry name" value="AB_hydrolase_fold"/>
</dbReference>